<protein>
    <recommendedName>
        <fullName evidence="4">Pre-mRNA-splicing factor 38B</fullName>
    </recommendedName>
</protein>
<evidence type="ECO:0008006" key="4">
    <source>
        <dbReference type="Google" id="ProtNLM"/>
    </source>
</evidence>
<dbReference type="STRING" id="1330021.A0A367LTB0"/>
<feature type="compositionally biased region" description="Basic and acidic residues" evidence="1">
    <location>
        <begin position="190"/>
        <end position="199"/>
    </location>
</feature>
<name>A0A367LTB0_9HYPO</name>
<feature type="compositionally biased region" description="Basic and acidic residues" evidence="1">
    <location>
        <begin position="127"/>
        <end position="163"/>
    </location>
</feature>
<proteinExistence type="predicted"/>
<dbReference type="PANTHER" id="PTHR40132:SF1">
    <property type="entry name" value="PRE-MRNA-SPLICING FACTOR 38B"/>
    <property type="match status" value="1"/>
</dbReference>
<dbReference type="Proteomes" id="UP000253664">
    <property type="component" value="Unassembled WGS sequence"/>
</dbReference>
<evidence type="ECO:0000313" key="3">
    <source>
        <dbReference type="Proteomes" id="UP000253664"/>
    </source>
</evidence>
<dbReference type="PANTHER" id="PTHR40132">
    <property type="entry name" value="PRE-MRNA-SPLICING FACTOR 38B"/>
    <property type="match status" value="1"/>
</dbReference>
<organism evidence="2 3">
    <name type="scientific">Ophiocordyceps polyrhachis-furcata BCC 54312</name>
    <dbReference type="NCBI Taxonomy" id="1330021"/>
    <lineage>
        <taxon>Eukaryota</taxon>
        <taxon>Fungi</taxon>
        <taxon>Dikarya</taxon>
        <taxon>Ascomycota</taxon>
        <taxon>Pezizomycotina</taxon>
        <taxon>Sordariomycetes</taxon>
        <taxon>Hypocreomycetidae</taxon>
        <taxon>Hypocreales</taxon>
        <taxon>Ophiocordycipitaceae</taxon>
        <taxon>Ophiocordyceps</taxon>
    </lineage>
</organism>
<feature type="region of interest" description="Disordered" evidence="1">
    <location>
        <begin position="366"/>
        <end position="387"/>
    </location>
</feature>
<evidence type="ECO:0000256" key="1">
    <source>
        <dbReference type="SAM" id="MobiDB-lite"/>
    </source>
</evidence>
<dbReference type="EMBL" id="LKCN02000001">
    <property type="protein sequence ID" value="RCI17412.1"/>
    <property type="molecule type" value="Genomic_DNA"/>
</dbReference>
<sequence length="387" mass="43886">MPKDDILTDEYVANLLAEEAQSYSLRYSAMGLEAAEPSKPAKLPRPNTRFLRHIIRNTDTHNKALLAKEATESKARLDALNRSSEAQRRRGHPDVRDIRKRQLGDIHSILGRAKRTGHVSKVGHGGRGRDGDGRRYDRGDAVKGDKEGERHRDVRPPHDRSDHDDIDMQDTAAVRDDQQRSTRAASYIDFADKRDDGRRGRLRRSRSASPRRQQRQQQQQRCSRSPAERNRATRHRRERSRLGRSPSKHDPNPTNDDEVDSDPLEELIGPAPPAKFRGRGAMGGAASLDRRFSASYDPKADVLMEDADDWDDAAERFRDRQKLRSMQTQRMRGAGFTDEQLQKMQGGPERTEREVVWSKAGEPRAWDHGKGFAVGTDHAPGLFSEDG</sequence>
<reference evidence="2 3" key="1">
    <citation type="journal article" date="2015" name="BMC Genomics">
        <title>Insights from the genome of Ophiocordyceps polyrhachis-furcata to pathogenicity and host specificity in insect fungi.</title>
        <authorList>
            <person name="Wichadakul D."/>
            <person name="Kobmoo N."/>
            <person name="Ingsriswang S."/>
            <person name="Tangphatsornruang S."/>
            <person name="Chantasingh D."/>
            <person name="Luangsa-ard J.J."/>
            <person name="Eurwilaichitr L."/>
        </authorList>
    </citation>
    <scope>NUCLEOTIDE SEQUENCE [LARGE SCALE GENOMIC DNA]</scope>
    <source>
        <strain evidence="2 3">BCC 54312</strain>
    </source>
</reference>
<feature type="compositionally biased region" description="Basic and acidic residues" evidence="1">
    <location>
        <begin position="76"/>
        <end position="104"/>
    </location>
</feature>
<dbReference type="AlphaFoldDB" id="A0A367LTB0"/>
<gene>
    <name evidence="2" type="ORF">L249_2898</name>
</gene>
<evidence type="ECO:0000313" key="2">
    <source>
        <dbReference type="EMBL" id="RCI17412.1"/>
    </source>
</evidence>
<keyword evidence="3" id="KW-1185">Reference proteome</keyword>
<comment type="caution">
    <text evidence="2">The sequence shown here is derived from an EMBL/GenBank/DDBJ whole genome shotgun (WGS) entry which is preliminary data.</text>
</comment>
<feature type="compositionally biased region" description="Acidic residues" evidence="1">
    <location>
        <begin position="255"/>
        <end position="265"/>
    </location>
</feature>
<accession>A0A367LTB0</accession>
<feature type="region of interest" description="Disordered" evidence="1">
    <location>
        <begin position="76"/>
        <end position="282"/>
    </location>
</feature>
<feature type="compositionally biased region" description="Low complexity" evidence="1">
    <location>
        <begin position="207"/>
        <end position="225"/>
    </location>
</feature>
<feature type="region of interest" description="Disordered" evidence="1">
    <location>
        <begin position="321"/>
        <end position="354"/>
    </location>
</feature>
<dbReference type="OrthoDB" id="2431475at2759"/>